<evidence type="ECO:0000259" key="3">
    <source>
        <dbReference type="Pfam" id="PF18962"/>
    </source>
</evidence>
<reference evidence="4 5" key="1">
    <citation type="submission" date="2023-01" db="EMBL/GenBank/DDBJ databases">
        <title>Complete genome of Chryseobacterium camelliae VAN22-5A.</title>
        <authorList>
            <person name="Zong G."/>
            <person name="Cao G."/>
        </authorList>
    </citation>
    <scope>NUCLEOTIDE SEQUENCE [LARGE SCALE GENOMIC DNA]</scope>
    <source>
        <strain evidence="4 5">VAN22-5A</strain>
    </source>
</reference>
<keyword evidence="5" id="KW-1185">Reference proteome</keyword>
<dbReference type="RefSeq" id="WP_271148771.1">
    <property type="nucleotide sequence ID" value="NZ_CP115859.1"/>
</dbReference>
<proteinExistence type="predicted"/>
<evidence type="ECO:0000256" key="1">
    <source>
        <dbReference type="ARBA" id="ARBA00022729"/>
    </source>
</evidence>
<dbReference type="EMBL" id="CP115859">
    <property type="protein sequence ID" value="WBV60442.1"/>
    <property type="molecule type" value="Genomic_DNA"/>
</dbReference>
<name>A0ABY7QLD6_9FLAO</name>
<evidence type="ECO:0000313" key="4">
    <source>
        <dbReference type="EMBL" id="WBV60442.1"/>
    </source>
</evidence>
<gene>
    <name evidence="4" type="ORF">PFY12_15590</name>
</gene>
<dbReference type="NCBIfam" id="TIGR04183">
    <property type="entry name" value="Por_Secre_tail"/>
    <property type="match status" value="1"/>
</dbReference>
<accession>A0ABY7QLD6</accession>
<dbReference type="InterPro" id="IPR013320">
    <property type="entry name" value="ConA-like_dom_sf"/>
</dbReference>
<sequence>MKLKLLLGTLMFTAFTAHAQVATINENFESFTTGTSAAWPQNGWSKAAPPGAGPFVYAEGTTDKVIQFYSLMAPNTAAYLITPQIIAPDGTKSLTFTYAMSAGSGGTGTLQVGLISTANTAGTAAFTSISQVYELNSTTEQTVTITVPASANQYIAFKFIGAAQHTALYVDDVIYNASSSLAVSDTKKSEDQIKFALTADHTALQFVSKTEPRKIQIYSATGTKVAEGKLKNQRFDVQTLQTGVYFVIIEGNEGKITKSKFIKK</sequence>
<feature type="domain" description="Secretion system C-terminal sorting" evidence="3">
    <location>
        <begin position="209"/>
        <end position="262"/>
    </location>
</feature>
<feature type="chain" id="PRO_5045190126" evidence="2">
    <location>
        <begin position="20"/>
        <end position="264"/>
    </location>
</feature>
<dbReference type="NCBIfam" id="NF038128">
    <property type="entry name" value="choice_anch_J"/>
    <property type="match status" value="1"/>
</dbReference>
<dbReference type="Proteomes" id="UP001210978">
    <property type="component" value="Chromosome"/>
</dbReference>
<protein>
    <submittedName>
        <fullName evidence="4">Choice-of-anchor J domain-containing protein</fullName>
    </submittedName>
</protein>
<dbReference type="Gene3D" id="2.60.120.200">
    <property type="match status" value="1"/>
</dbReference>
<evidence type="ECO:0000313" key="5">
    <source>
        <dbReference type="Proteomes" id="UP001210978"/>
    </source>
</evidence>
<evidence type="ECO:0000256" key="2">
    <source>
        <dbReference type="SAM" id="SignalP"/>
    </source>
</evidence>
<feature type="signal peptide" evidence="2">
    <location>
        <begin position="1"/>
        <end position="19"/>
    </location>
</feature>
<dbReference type="InterPro" id="IPR026444">
    <property type="entry name" value="Secre_tail"/>
</dbReference>
<organism evidence="4 5">
    <name type="scientific">Chryseobacterium camelliae</name>
    <dbReference type="NCBI Taxonomy" id="1265445"/>
    <lineage>
        <taxon>Bacteria</taxon>
        <taxon>Pseudomonadati</taxon>
        <taxon>Bacteroidota</taxon>
        <taxon>Flavobacteriia</taxon>
        <taxon>Flavobacteriales</taxon>
        <taxon>Weeksellaceae</taxon>
        <taxon>Chryseobacterium group</taxon>
        <taxon>Chryseobacterium</taxon>
    </lineage>
</organism>
<keyword evidence="1 2" id="KW-0732">Signal</keyword>
<dbReference type="Pfam" id="PF18962">
    <property type="entry name" value="Por_Secre_tail"/>
    <property type="match status" value="1"/>
</dbReference>
<dbReference type="SUPFAM" id="SSF49899">
    <property type="entry name" value="Concanavalin A-like lectins/glucanases"/>
    <property type="match status" value="1"/>
</dbReference>